<proteinExistence type="predicted"/>
<dbReference type="InterPro" id="IPR036388">
    <property type="entry name" value="WH-like_DNA-bd_sf"/>
</dbReference>
<dbReference type="PANTHER" id="PTHR33169:SF13">
    <property type="entry name" value="PADR-FAMILY TRANSCRIPTIONAL REGULATOR"/>
    <property type="match status" value="1"/>
</dbReference>
<evidence type="ECO:0000313" key="2">
    <source>
        <dbReference type="EMBL" id="PIE95055.1"/>
    </source>
</evidence>
<protein>
    <submittedName>
        <fullName evidence="2">PadR family transcriptional regulator</fullName>
    </submittedName>
</protein>
<dbReference type="Pfam" id="PF03551">
    <property type="entry name" value="PadR"/>
    <property type="match status" value="1"/>
</dbReference>
<evidence type="ECO:0000313" key="3">
    <source>
        <dbReference type="Proteomes" id="UP000228484"/>
    </source>
</evidence>
<dbReference type="SUPFAM" id="SSF46785">
    <property type="entry name" value="Winged helix' DNA-binding domain"/>
    <property type="match status" value="1"/>
</dbReference>
<comment type="caution">
    <text evidence="2">The sequence shown here is derived from an EMBL/GenBank/DDBJ whole genome shotgun (WGS) entry which is preliminary data.</text>
</comment>
<dbReference type="Proteomes" id="UP000228484">
    <property type="component" value="Unassembled WGS sequence"/>
</dbReference>
<keyword evidence="3" id="KW-1185">Reference proteome</keyword>
<sequence length="115" mass="13407">MECQYIYEVRILNPLSESTYLVLLALYHEPLHGYGIIKGIENVSNGTFIIAPGTLYGVLNNLQKQKLIETFQQETDSRKKKTYCITDKGKKAIHIEFNRFQTMVDFTKKIMDERK</sequence>
<dbReference type="AlphaFoldDB" id="A0A2G6QE54"/>
<feature type="domain" description="Transcription regulator PadR N-terminal" evidence="1">
    <location>
        <begin position="22"/>
        <end position="94"/>
    </location>
</feature>
<name>A0A2G6QE54_9BACI</name>
<reference evidence="2 3" key="1">
    <citation type="submission" date="2017-09" db="EMBL/GenBank/DDBJ databases">
        <title>Biocontrol bacteria screening and application from spent mushroom substrate.</title>
        <authorList>
            <person name="Sun X."/>
        </authorList>
    </citation>
    <scope>NUCLEOTIDE SEQUENCE [LARGE SCALE GENOMIC DNA]</scope>
    <source>
        <strain evidence="2 3">100374</strain>
    </source>
</reference>
<dbReference type="EMBL" id="NWUW01000007">
    <property type="protein sequence ID" value="PIE95055.1"/>
    <property type="molecule type" value="Genomic_DNA"/>
</dbReference>
<dbReference type="InterPro" id="IPR052509">
    <property type="entry name" value="Metal_resp_DNA-bind_regulator"/>
</dbReference>
<dbReference type="InterPro" id="IPR036390">
    <property type="entry name" value="WH_DNA-bd_sf"/>
</dbReference>
<organism evidence="2 3">
    <name type="scientific">Bacillus fungorum</name>
    <dbReference type="NCBI Taxonomy" id="2039284"/>
    <lineage>
        <taxon>Bacteria</taxon>
        <taxon>Bacillati</taxon>
        <taxon>Bacillota</taxon>
        <taxon>Bacilli</taxon>
        <taxon>Bacillales</taxon>
        <taxon>Bacillaceae</taxon>
        <taxon>Bacillus</taxon>
    </lineage>
</organism>
<dbReference type="PANTHER" id="PTHR33169">
    <property type="entry name" value="PADR-FAMILY TRANSCRIPTIONAL REGULATOR"/>
    <property type="match status" value="1"/>
</dbReference>
<gene>
    <name evidence="2" type="ORF">CO726_13235</name>
</gene>
<dbReference type="InterPro" id="IPR005149">
    <property type="entry name" value="Tscrpt_reg_PadR_N"/>
</dbReference>
<accession>A0A2G6QE54</accession>
<evidence type="ECO:0000259" key="1">
    <source>
        <dbReference type="Pfam" id="PF03551"/>
    </source>
</evidence>
<dbReference type="Gene3D" id="1.10.10.10">
    <property type="entry name" value="Winged helix-like DNA-binding domain superfamily/Winged helix DNA-binding domain"/>
    <property type="match status" value="1"/>
</dbReference>